<evidence type="ECO:0000256" key="2">
    <source>
        <dbReference type="ARBA" id="ARBA00022729"/>
    </source>
</evidence>
<keyword evidence="3 8" id="KW-0378">Hydrolase</keyword>
<dbReference type="SUPFAM" id="SSF50494">
    <property type="entry name" value="Trypsin-like serine proteases"/>
    <property type="match status" value="2"/>
</dbReference>
<dbReference type="InterPro" id="IPR051487">
    <property type="entry name" value="Ser/Thr_Proteases_Immune/Dev"/>
</dbReference>
<evidence type="ECO:0000256" key="6">
    <source>
        <dbReference type="ARBA" id="ARBA00023157"/>
    </source>
</evidence>
<dbReference type="GeneID" id="108047580"/>
<keyword evidence="1 8" id="KW-0645">Protease</keyword>
<keyword evidence="6" id="KW-1015">Disulfide bond</keyword>
<dbReference type="SMART" id="SM00020">
    <property type="entry name" value="Tryp_SPc"/>
    <property type="match status" value="2"/>
</dbReference>
<dbReference type="PRINTS" id="PR00722">
    <property type="entry name" value="CHYMOTRYPSIN"/>
</dbReference>
<evidence type="ECO:0000256" key="7">
    <source>
        <dbReference type="ARBA" id="ARBA00024195"/>
    </source>
</evidence>
<dbReference type="PROSITE" id="PS50240">
    <property type="entry name" value="TRYPSIN_DOM"/>
    <property type="match status" value="2"/>
</dbReference>
<accession>A0A6P4EYT5</accession>
<keyword evidence="2" id="KW-0732">Signal</keyword>
<name>A0A6P4EYT5_DRORH</name>
<evidence type="ECO:0000256" key="5">
    <source>
        <dbReference type="ARBA" id="ARBA00023145"/>
    </source>
</evidence>
<dbReference type="GO" id="GO:0006508">
    <property type="term" value="P:proteolysis"/>
    <property type="evidence" value="ECO:0007669"/>
    <property type="project" value="UniProtKB-KW"/>
</dbReference>
<feature type="domain" description="Peptidase S1" evidence="9">
    <location>
        <begin position="74"/>
        <end position="311"/>
    </location>
</feature>
<dbReference type="PROSITE" id="PS00134">
    <property type="entry name" value="TRYPSIN_HIS"/>
    <property type="match status" value="1"/>
</dbReference>
<reference evidence="10" key="1">
    <citation type="submission" date="2025-08" db="UniProtKB">
        <authorList>
            <consortium name="RefSeq"/>
        </authorList>
    </citation>
    <scope>IDENTIFICATION</scope>
</reference>
<keyword evidence="5" id="KW-0865">Zymogen</keyword>
<dbReference type="InterPro" id="IPR018114">
    <property type="entry name" value="TRYPSIN_HIS"/>
</dbReference>
<evidence type="ECO:0000313" key="10">
    <source>
        <dbReference type="RefSeq" id="XP_016983310.1"/>
    </source>
</evidence>
<dbReference type="RefSeq" id="XP_016983310.1">
    <property type="nucleotide sequence ID" value="XM_017127821.1"/>
</dbReference>
<dbReference type="GO" id="GO:0004252">
    <property type="term" value="F:serine-type endopeptidase activity"/>
    <property type="evidence" value="ECO:0007669"/>
    <property type="project" value="InterPro"/>
</dbReference>
<dbReference type="OrthoDB" id="5565075at2759"/>
<dbReference type="PROSITE" id="PS00135">
    <property type="entry name" value="TRYPSIN_SER"/>
    <property type="match status" value="2"/>
</dbReference>
<dbReference type="InterPro" id="IPR001314">
    <property type="entry name" value="Peptidase_S1A"/>
</dbReference>
<comment type="similarity">
    <text evidence="7">Belongs to the peptidase S1 family. CLIP subfamily.</text>
</comment>
<sequence>MNYDPIAAIEIRIKVNRLLASTLVVIKMKFTCATVVLLAAILGAQAVDWQSVKNLNIETPMPKVRGEVLPGGRITGGQLAEPNQFPYQVGLLLYVAGGAAWCGGTIISDRWIVTAAHCTDSLTTGVDVYLGAHDRTNPKETGQQIVFVETKNVIVHENWIAETITNDISLIKLPVPIEFNKYIQPANLPVKSNSYSTYGGESAIASGWGKISDSATGATDILQYAEVPIMNNSGCSPWYFGLVASTNICIKTTGGTSTCNGDSGGPLVLNDGSNTLIGATSFGIALGCEVGWPGVFTRITSFLDWIEAKTGVVNYGNFIRHIVFRLLLPLRPATLSRFSIVSHILIEEYRLRGILMGTHSGFIADPIQIGGDLGEGRRIAAIAAVDAAKGGDAYQNSLLRMPPLENQGSSRISIASGAGVPSTAGCMRKCCWPLIAGSCMSSIVMDVLGISGVSPDPGGSPSSPSSMALSKLLFRRSWNSVMEIFLSAKRLPKVFFTFWRRFFDRILFLFRPSLKDMARRSFLPPNLTILTWLLMEHSSLSSSASAAFSSLGSSNMVSRLVGVNFFIRLVVSPNLTKMKVLAIVLLGVIASASAAVSAFEKPVFWKDVPVGKASIEGRITMGYPASEGKVPYIVGLGFSRNGGGTWCGGSIIGNNWVMTAKHCTDGMESVTIYYGALWRLQAQYTHWVGSGDFIEHGSGDISLIRTPHVDFWSLVNKVELPSYNDRYNNYQGWWALVSGWGKTSDDVGVSEYLNCVDVQIGENSVCENYYGSFSGDLICIPTPENKGTCSGDSGGPLVLHDGNRQVGIVSFGSSAGCLSNGPKGMVRVTSYLDWIRDHTGISY</sequence>
<keyword evidence="4 8" id="KW-0720">Serine protease</keyword>
<dbReference type="FunFam" id="2.40.10.10:FF:000043">
    <property type="entry name" value="serine proteases 1/2"/>
    <property type="match status" value="1"/>
</dbReference>
<dbReference type="InterPro" id="IPR009003">
    <property type="entry name" value="Peptidase_S1_PA"/>
</dbReference>
<dbReference type="Gene3D" id="2.40.10.10">
    <property type="entry name" value="Trypsin-like serine proteases"/>
    <property type="match status" value="4"/>
</dbReference>
<evidence type="ECO:0000256" key="1">
    <source>
        <dbReference type="ARBA" id="ARBA00022670"/>
    </source>
</evidence>
<evidence type="ECO:0000256" key="4">
    <source>
        <dbReference type="ARBA" id="ARBA00022825"/>
    </source>
</evidence>
<dbReference type="InterPro" id="IPR043504">
    <property type="entry name" value="Peptidase_S1_PA_chymotrypsin"/>
</dbReference>
<dbReference type="InterPro" id="IPR033116">
    <property type="entry name" value="TRYPSIN_SER"/>
</dbReference>
<dbReference type="Pfam" id="PF00089">
    <property type="entry name" value="Trypsin"/>
    <property type="match status" value="2"/>
</dbReference>
<dbReference type="CDD" id="cd00190">
    <property type="entry name" value="Tryp_SPc"/>
    <property type="match status" value="2"/>
</dbReference>
<dbReference type="PANTHER" id="PTHR24256">
    <property type="entry name" value="TRYPTASE-RELATED"/>
    <property type="match status" value="1"/>
</dbReference>
<feature type="domain" description="Peptidase S1" evidence="9">
    <location>
        <begin position="619"/>
        <end position="840"/>
    </location>
</feature>
<evidence type="ECO:0000256" key="8">
    <source>
        <dbReference type="RuleBase" id="RU363034"/>
    </source>
</evidence>
<evidence type="ECO:0000259" key="9">
    <source>
        <dbReference type="PROSITE" id="PS50240"/>
    </source>
</evidence>
<dbReference type="InterPro" id="IPR001254">
    <property type="entry name" value="Trypsin_dom"/>
</dbReference>
<dbReference type="AlphaFoldDB" id="A0A6P4EYT5"/>
<dbReference type="FunFam" id="2.40.10.10:FF:000073">
    <property type="entry name" value="Trypsin alpha"/>
    <property type="match status" value="1"/>
</dbReference>
<proteinExistence type="inferred from homology"/>
<dbReference type="RefSeq" id="XP_016983310.2">
    <property type="nucleotide sequence ID" value="XM_017127821.2"/>
</dbReference>
<gene>
    <name evidence="10" type="primary">LOC108047580</name>
</gene>
<organism evidence="10">
    <name type="scientific">Drosophila rhopaloa</name>
    <name type="common">Fruit fly</name>
    <dbReference type="NCBI Taxonomy" id="1041015"/>
    <lineage>
        <taxon>Eukaryota</taxon>
        <taxon>Metazoa</taxon>
        <taxon>Ecdysozoa</taxon>
        <taxon>Arthropoda</taxon>
        <taxon>Hexapoda</taxon>
        <taxon>Insecta</taxon>
        <taxon>Pterygota</taxon>
        <taxon>Neoptera</taxon>
        <taxon>Endopterygota</taxon>
        <taxon>Diptera</taxon>
        <taxon>Brachycera</taxon>
        <taxon>Muscomorpha</taxon>
        <taxon>Ephydroidea</taxon>
        <taxon>Drosophilidae</taxon>
        <taxon>Drosophila</taxon>
        <taxon>Sophophora</taxon>
    </lineage>
</organism>
<evidence type="ECO:0000256" key="3">
    <source>
        <dbReference type="ARBA" id="ARBA00022801"/>
    </source>
</evidence>
<protein>
    <submittedName>
        <fullName evidence="10">Uncharacterized protein LOC108047580</fullName>
    </submittedName>
</protein>
<dbReference type="FunFam" id="2.40.10.10:FF:000025">
    <property type="entry name" value="serine proteases 1/2"/>
    <property type="match status" value="2"/>
</dbReference>